<dbReference type="InterPro" id="IPR008250">
    <property type="entry name" value="ATPase_P-typ_transduc_dom_A_sf"/>
</dbReference>
<accession>A0ABV9HKF3</accession>
<dbReference type="InterPro" id="IPR027256">
    <property type="entry name" value="P-typ_ATPase_IB"/>
</dbReference>
<evidence type="ECO:0000256" key="6">
    <source>
        <dbReference type="ARBA" id="ARBA00022989"/>
    </source>
</evidence>
<feature type="transmembrane region" description="Helical" evidence="8">
    <location>
        <begin position="561"/>
        <end position="581"/>
    </location>
</feature>
<evidence type="ECO:0000256" key="3">
    <source>
        <dbReference type="ARBA" id="ARBA00022692"/>
    </source>
</evidence>
<proteinExistence type="inferred from homology"/>
<evidence type="ECO:0000256" key="2">
    <source>
        <dbReference type="ARBA" id="ARBA00006024"/>
    </source>
</evidence>
<dbReference type="InterPro" id="IPR059000">
    <property type="entry name" value="ATPase_P-type_domA"/>
</dbReference>
<dbReference type="SUPFAM" id="SSF56784">
    <property type="entry name" value="HAD-like"/>
    <property type="match status" value="1"/>
</dbReference>
<dbReference type="SUPFAM" id="SSF81665">
    <property type="entry name" value="Calcium ATPase, transmembrane domain M"/>
    <property type="match status" value="1"/>
</dbReference>
<keyword evidence="5" id="KW-1278">Translocase</keyword>
<dbReference type="RefSeq" id="WP_377138175.1">
    <property type="nucleotide sequence ID" value="NZ_JBHSFI010000005.1"/>
</dbReference>
<comment type="caution">
    <text evidence="10">The sequence shown here is derived from an EMBL/GenBank/DDBJ whole genome shotgun (WGS) entry which is preliminary data.</text>
</comment>
<dbReference type="PANTHER" id="PTHR48085">
    <property type="entry name" value="CADMIUM/ZINC-TRANSPORTING ATPASE HMA2-RELATED"/>
    <property type="match status" value="1"/>
</dbReference>
<dbReference type="PANTHER" id="PTHR48085:SF5">
    <property type="entry name" value="CADMIUM_ZINC-TRANSPORTING ATPASE HMA4-RELATED"/>
    <property type="match status" value="1"/>
</dbReference>
<dbReference type="Proteomes" id="UP001596011">
    <property type="component" value="Unassembled WGS sequence"/>
</dbReference>
<dbReference type="InterPro" id="IPR023299">
    <property type="entry name" value="ATPase_P-typ_cyto_dom_N"/>
</dbReference>
<sequence>MRVFRGLRLYPGITGAIVALVAVLLLRAAGEGGVARWVATAYVGAFIVWTLVGMVRDVLRGHVGLDVLAVVAMVATLAVREYVAALIIVLMLSGGRALEDFAGRRAKRDLTALLDRSPRVAHVLRPPGASRAEELEDIAVDDVAIGYVLLVRPGEIVPVDGVLLGDGGTFDESSLTGESLPVTRGVGEEALSGAVNGTRAVRIRAVRRSADSQYQQIVALVRAAEESRAPVVRLADRFAVPFTAVALVLAGAAWTISGDPTRFAEVLVLATPCPLLIAAPVAFLGGLSRAARSGVIIKSGTVIEQLARLRSAAFDKTGTLTQGRPDLVAVRPAAGFADDELLRLAASAEQYSSHVFAGSIRRAATERGLDLLTATDAAEVATNGVTAVVEGRTVVVGKPAYVASIAPDTSQVALGPGEAAAYVAVDGRFAGAVVLADDARPESPAVVSWLRENGIEHITMLTGDARPTAESIAREVGIDDVHAELLPPEKVRLAAELRPRPVMMVGDGVNDAPVLAASDVGVAMGAKGATAAGEAAGVVLLVDSLAKVVDAVSIGRHTLRVALTAIWIGIGLSVGLMLVAMTGAIPAVAGALVQELVDLATILYALRALGGPPSGLAVGDVRAPSAGARLDRSLRR</sequence>
<dbReference type="InterPro" id="IPR023214">
    <property type="entry name" value="HAD_sf"/>
</dbReference>
<keyword evidence="7 8" id="KW-0472">Membrane</keyword>
<dbReference type="InterPro" id="IPR036412">
    <property type="entry name" value="HAD-like_sf"/>
</dbReference>
<evidence type="ECO:0000256" key="8">
    <source>
        <dbReference type="RuleBase" id="RU362081"/>
    </source>
</evidence>
<dbReference type="PROSITE" id="PS00154">
    <property type="entry name" value="ATPASE_E1_E2"/>
    <property type="match status" value="1"/>
</dbReference>
<keyword evidence="8" id="KW-0067">ATP-binding</keyword>
<reference evidence="11" key="1">
    <citation type="journal article" date="2019" name="Int. J. Syst. Evol. Microbiol.">
        <title>The Global Catalogue of Microorganisms (GCM) 10K type strain sequencing project: providing services to taxonomists for standard genome sequencing and annotation.</title>
        <authorList>
            <consortium name="The Broad Institute Genomics Platform"/>
            <consortium name="The Broad Institute Genome Sequencing Center for Infectious Disease"/>
            <person name="Wu L."/>
            <person name="Ma J."/>
        </authorList>
    </citation>
    <scope>NUCLEOTIDE SEQUENCE [LARGE SCALE GENOMIC DNA]</scope>
    <source>
        <strain evidence="11">CCUG 42722</strain>
    </source>
</reference>
<organism evidence="10 11">
    <name type="scientific">Promicromonospora alba</name>
    <dbReference type="NCBI Taxonomy" id="1616110"/>
    <lineage>
        <taxon>Bacteria</taxon>
        <taxon>Bacillati</taxon>
        <taxon>Actinomycetota</taxon>
        <taxon>Actinomycetes</taxon>
        <taxon>Micrococcales</taxon>
        <taxon>Promicromonosporaceae</taxon>
        <taxon>Promicromonospora</taxon>
    </lineage>
</organism>
<keyword evidence="8" id="KW-0547">Nucleotide-binding</keyword>
<keyword evidence="6 8" id="KW-1133">Transmembrane helix</keyword>
<keyword evidence="3 8" id="KW-0812">Transmembrane</keyword>
<dbReference type="SFLD" id="SFLDG00002">
    <property type="entry name" value="C1.7:_P-type_atpase_like"/>
    <property type="match status" value="1"/>
</dbReference>
<dbReference type="InterPro" id="IPR044492">
    <property type="entry name" value="P_typ_ATPase_HD_dom"/>
</dbReference>
<dbReference type="InterPro" id="IPR023298">
    <property type="entry name" value="ATPase_P-typ_TM_dom_sf"/>
</dbReference>
<dbReference type="NCBIfam" id="TIGR01525">
    <property type="entry name" value="ATPase-IB_hvy"/>
    <property type="match status" value="1"/>
</dbReference>
<evidence type="ECO:0000313" key="11">
    <source>
        <dbReference type="Proteomes" id="UP001596011"/>
    </source>
</evidence>
<dbReference type="Gene3D" id="3.40.1110.10">
    <property type="entry name" value="Calcium-transporting ATPase, cytoplasmic domain N"/>
    <property type="match status" value="1"/>
</dbReference>
<evidence type="ECO:0000259" key="9">
    <source>
        <dbReference type="Pfam" id="PF00122"/>
    </source>
</evidence>
<feature type="transmembrane region" description="Helical" evidence="8">
    <location>
        <begin position="34"/>
        <end position="52"/>
    </location>
</feature>
<comment type="subcellular location">
    <subcellularLocation>
        <location evidence="1">Cell membrane</location>
        <topology evidence="1">Multi-pass membrane protein</topology>
    </subcellularLocation>
</comment>
<evidence type="ECO:0000256" key="7">
    <source>
        <dbReference type="ARBA" id="ARBA00023136"/>
    </source>
</evidence>
<feature type="transmembrane region" description="Helical" evidence="8">
    <location>
        <begin position="238"/>
        <end position="257"/>
    </location>
</feature>
<dbReference type="EMBL" id="JBHSFI010000005">
    <property type="protein sequence ID" value="MFC4630060.1"/>
    <property type="molecule type" value="Genomic_DNA"/>
</dbReference>
<feature type="transmembrane region" description="Helical" evidence="8">
    <location>
        <begin position="7"/>
        <end position="28"/>
    </location>
</feature>
<feature type="domain" description="P-type ATPase A" evidence="9">
    <location>
        <begin position="131"/>
        <end position="221"/>
    </location>
</feature>
<dbReference type="PRINTS" id="PR00119">
    <property type="entry name" value="CATATPASE"/>
</dbReference>
<feature type="transmembrane region" description="Helical" evidence="8">
    <location>
        <begin position="263"/>
        <end position="284"/>
    </location>
</feature>
<name>A0ABV9HKF3_9MICO</name>
<dbReference type="PRINTS" id="PR00120">
    <property type="entry name" value="HATPASE"/>
</dbReference>
<dbReference type="Gene3D" id="2.70.150.10">
    <property type="entry name" value="Calcium-transporting ATPase, cytoplasmic transduction domain A"/>
    <property type="match status" value="1"/>
</dbReference>
<dbReference type="InterPro" id="IPR018303">
    <property type="entry name" value="ATPase_P-typ_P_site"/>
</dbReference>
<dbReference type="Pfam" id="PF00702">
    <property type="entry name" value="Hydrolase"/>
    <property type="match status" value="1"/>
</dbReference>
<evidence type="ECO:0000256" key="4">
    <source>
        <dbReference type="ARBA" id="ARBA00022723"/>
    </source>
</evidence>
<dbReference type="SUPFAM" id="SSF81653">
    <property type="entry name" value="Calcium ATPase, transduction domain A"/>
    <property type="match status" value="1"/>
</dbReference>
<dbReference type="SFLD" id="SFLDF00027">
    <property type="entry name" value="p-type_atpase"/>
    <property type="match status" value="1"/>
</dbReference>
<dbReference type="SFLD" id="SFLDS00003">
    <property type="entry name" value="Haloacid_Dehalogenase"/>
    <property type="match status" value="1"/>
</dbReference>
<dbReference type="InterPro" id="IPR001757">
    <property type="entry name" value="P_typ_ATPase"/>
</dbReference>
<comment type="similarity">
    <text evidence="2 8">Belongs to the cation transport ATPase (P-type) (TC 3.A.3) family. Type IB subfamily.</text>
</comment>
<keyword evidence="11" id="KW-1185">Reference proteome</keyword>
<dbReference type="InterPro" id="IPR051014">
    <property type="entry name" value="Cation_Transport_ATPase_IB"/>
</dbReference>
<keyword evidence="8" id="KW-1003">Cell membrane</keyword>
<gene>
    <name evidence="10" type="ORF">ACFO6V_17550</name>
</gene>
<dbReference type="Pfam" id="PF00122">
    <property type="entry name" value="E1-E2_ATPase"/>
    <property type="match status" value="1"/>
</dbReference>
<evidence type="ECO:0000256" key="1">
    <source>
        <dbReference type="ARBA" id="ARBA00004651"/>
    </source>
</evidence>
<protein>
    <submittedName>
        <fullName evidence="10">Heavy metal translocating P-type ATPase</fullName>
    </submittedName>
</protein>
<evidence type="ECO:0000256" key="5">
    <source>
        <dbReference type="ARBA" id="ARBA00022967"/>
    </source>
</evidence>
<dbReference type="Gene3D" id="3.40.50.1000">
    <property type="entry name" value="HAD superfamily/HAD-like"/>
    <property type="match status" value="1"/>
</dbReference>
<keyword evidence="4 8" id="KW-0479">Metal-binding</keyword>
<evidence type="ECO:0000313" key="10">
    <source>
        <dbReference type="EMBL" id="MFC4630060.1"/>
    </source>
</evidence>
<dbReference type="NCBIfam" id="TIGR01494">
    <property type="entry name" value="ATPase_P-type"/>
    <property type="match status" value="1"/>
</dbReference>